<evidence type="ECO:0000313" key="2">
    <source>
        <dbReference type="Proteomes" id="UP000011778"/>
    </source>
</evidence>
<name>M3HQG9_LEPIT</name>
<dbReference type="EMBL" id="AFMD02000437">
    <property type="protein sequence ID" value="EMG20221.1"/>
    <property type="molecule type" value="Genomic_DNA"/>
</dbReference>
<organism evidence="1 2">
    <name type="scientific">Leptospira interrogans serovar Copenhageni str. LT2050</name>
    <dbReference type="NCBI Taxonomy" id="1001598"/>
    <lineage>
        <taxon>Bacteria</taxon>
        <taxon>Pseudomonadati</taxon>
        <taxon>Spirochaetota</taxon>
        <taxon>Spirochaetia</taxon>
        <taxon>Leptospirales</taxon>
        <taxon>Leptospiraceae</taxon>
        <taxon>Leptospira</taxon>
    </lineage>
</organism>
<comment type="caution">
    <text evidence="1">The sequence shown here is derived from an EMBL/GenBank/DDBJ whole genome shotgun (WGS) entry which is preliminary data.</text>
</comment>
<dbReference type="Proteomes" id="UP000011778">
    <property type="component" value="Unassembled WGS sequence"/>
</dbReference>
<evidence type="ECO:0000313" key="1">
    <source>
        <dbReference type="EMBL" id="EMG20221.1"/>
    </source>
</evidence>
<proteinExistence type="predicted"/>
<reference evidence="1 2" key="1">
    <citation type="submission" date="2013-02" db="EMBL/GenBank/DDBJ databases">
        <authorList>
            <person name="Harkins D.M."/>
            <person name="Durkin A.S."/>
            <person name="Brinkac L.M."/>
            <person name="Haft D.H."/>
            <person name="Selengut J.D."/>
            <person name="Sanka R."/>
            <person name="DePew J."/>
            <person name="Purushe J."/>
            <person name="Tulsiani S.M."/>
            <person name="Graham G.C."/>
            <person name="Burns M.-A."/>
            <person name="Dohnt M.F."/>
            <person name="Smythe L.D."/>
            <person name="McKay D.B."/>
            <person name="Craig S.B."/>
            <person name="Vinetz J.M."/>
            <person name="Sutton G.G."/>
            <person name="Nierman W.C."/>
            <person name="Fouts D.E."/>
        </authorList>
    </citation>
    <scope>NUCLEOTIDE SEQUENCE [LARGE SCALE GENOMIC DNA]</scope>
    <source>
        <strain evidence="1 2">LT2050</strain>
    </source>
</reference>
<gene>
    <name evidence="1" type="ORF">LEP1GSC150_4321</name>
</gene>
<dbReference type="AlphaFoldDB" id="M3HQG9"/>
<protein>
    <submittedName>
        <fullName evidence="1">Uncharacterized protein</fullName>
    </submittedName>
</protein>
<sequence>MKTNEENFMKSATEITKEFYEAFQKKTPQRWEHFIPIL</sequence>
<accession>M3HQG9</accession>